<dbReference type="RefSeq" id="XP_024394434.1">
    <property type="nucleotide sequence ID" value="XM_024538666.2"/>
</dbReference>
<proteinExistence type="predicted"/>
<keyword evidence="2" id="KW-1185">Reference proteome</keyword>
<dbReference type="PANTHER" id="PTHR33644:SF2">
    <property type="entry name" value="2-OXOGLUTARATE (2OG) AND FE(II)-DEPENDENT OXYGENASE SUPERFAMILY PROTEIN"/>
    <property type="match status" value="1"/>
</dbReference>
<organism evidence="1 2">
    <name type="scientific">Physcomitrium patens</name>
    <name type="common">Spreading-leaved earth moss</name>
    <name type="synonym">Physcomitrella patens</name>
    <dbReference type="NCBI Taxonomy" id="3218"/>
    <lineage>
        <taxon>Eukaryota</taxon>
        <taxon>Viridiplantae</taxon>
        <taxon>Streptophyta</taxon>
        <taxon>Embryophyta</taxon>
        <taxon>Bryophyta</taxon>
        <taxon>Bryophytina</taxon>
        <taxon>Bryopsida</taxon>
        <taxon>Funariidae</taxon>
        <taxon>Funariales</taxon>
        <taxon>Funariaceae</taxon>
        <taxon>Physcomitrium</taxon>
    </lineage>
</organism>
<dbReference type="GeneID" id="112291373"/>
<dbReference type="EnsemblPlants" id="Pp3c14_8770V3.8">
    <property type="protein sequence ID" value="Pp3c14_8770V3.8"/>
    <property type="gene ID" value="Pp3c14_8770"/>
</dbReference>
<dbReference type="Proteomes" id="UP000006727">
    <property type="component" value="Chromosome 14"/>
</dbReference>
<dbReference type="PANTHER" id="PTHR33644">
    <property type="entry name" value="U-BOX DOMAIN-CONTAINING PROTEIN 62-RELATED"/>
    <property type="match status" value="1"/>
</dbReference>
<sequence>MGAMAAPGITSPARIKLTDLIALDGLPSENYKLAVANLAQSLRSFNAAIIQVPESENVLLRCVLDSVRMFFHSKPVVGADTLHVEDLQNWNNTVGYYAEPQHSKEIFDFRPGRMNVGGAAVLELPPTGLPELFASLGRAARIILDAISISLELQSFSFTDLLDNVPLKEGETATSVLSSCCHNRPGAHFSANVMNPVQAAPPHSEGDAEKGLLTLLKSDKPGLQIRDVQGRWFVADADLDPQDMVLFTGMSLYQATGGYLGPSKHRTDNIADLGQAQGSMPFGRCTVAFKLMPSSSAILHCSAMTNAGHHVGGHFQQPIPVQDFMQRSVDQLSSRSGVSAFSFAAPLEVIVPATAQSKAAMKRKKQASRGKPLAPSKRLRLEAQRVLKERVQEIADSKGLKIRYCNLKECEEQHLNAMNSPCAALRAQMGWPAGVPFVHPHDLPNKAKQAFLEAYEPGWTAAQDAELPMRDASQAQHSHMFSLLQVMWRSPHEVTGAQQCGEDQRCPLKPTMMEDRRFTMKAVFDYLRAKGKPVPTGKPQVLGHKVDISGLAKASFEAGGLAQFGAESGFQRFIGAHFQLETASERDKERALERLEKLYDQVLSDYVEDLVASSQQVG</sequence>
<evidence type="ECO:0000313" key="1">
    <source>
        <dbReference type="EnsemblPlants" id="Pp3c14_8770V3.8"/>
    </source>
</evidence>
<gene>
    <name evidence="1" type="primary">LOC112291373</name>
</gene>
<dbReference type="Gramene" id="Pp3c14_8770V3.8">
    <property type="protein sequence ID" value="Pp3c14_8770V3.8"/>
    <property type="gene ID" value="Pp3c14_8770"/>
</dbReference>
<protein>
    <submittedName>
        <fullName evidence="1">Uncharacterized protein</fullName>
    </submittedName>
</protein>
<dbReference type="InParanoid" id="A0A7I4ASM6"/>
<reference evidence="1 2" key="1">
    <citation type="journal article" date="2008" name="Science">
        <title>The Physcomitrella genome reveals evolutionary insights into the conquest of land by plants.</title>
        <authorList>
            <person name="Rensing S."/>
            <person name="Lang D."/>
            <person name="Zimmer A."/>
            <person name="Terry A."/>
            <person name="Salamov A."/>
            <person name="Shapiro H."/>
            <person name="Nishiyama T."/>
            <person name="Perroud P.-F."/>
            <person name="Lindquist E."/>
            <person name="Kamisugi Y."/>
            <person name="Tanahashi T."/>
            <person name="Sakakibara K."/>
            <person name="Fujita T."/>
            <person name="Oishi K."/>
            <person name="Shin-I T."/>
            <person name="Kuroki Y."/>
            <person name="Toyoda A."/>
            <person name="Suzuki Y."/>
            <person name="Hashimoto A."/>
            <person name="Yamaguchi K."/>
            <person name="Sugano A."/>
            <person name="Kohara Y."/>
            <person name="Fujiyama A."/>
            <person name="Anterola A."/>
            <person name="Aoki S."/>
            <person name="Ashton N."/>
            <person name="Barbazuk W.B."/>
            <person name="Barker E."/>
            <person name="Bennetzen J."/>
            <person name="Bezanilla M."/>
            <person name="Blankenship R."/>
            <person name="Cho S.H."/>
            <person name="Dutcher S."/>
            <person name="Estelle M."/>
            <person name="Fawcett J.A."/>
            <person name="Gundlach H."/>
            <person name="Hanada K."/>
            <person name="Heyl A."/>
            <person name="Hicks K.A."/>
            <person name="Hugh J."/>
            <person name="Lohr M."/>
            <person name="Mayer K."/>
            <person name="Melkozernov A."/>
            <person name="Murata T."/>
            <person name="Nelson D."/>
            <person name="Pils B."/>
            <person name="Prigge M."/>
            <person name="Reiss B."/>
            <person name="Renner T."/>
            <person name="Rombauts S."/>
            <person name="Rushton P."/>
            <person name="Sanderfoot A."/>
            <person name="Schween G."/>
            <person name="Shiu S.-H."/>
            <person name="Stueber K."/>
            <person name="Theodoulou F.L."/>
            <person name="Tu H."/>
            <person name="Van de Peer Y."/>
            <person name="Verrier P.J."/>
            <person name="Waters E."/>
            <person name="Wood A."/>
            <person name="Yang L."/>
            <person name="Cove D."/>
            <person name="Cuming A."/>
            <person name="Hasebe M."/>
            <person name="Lucas S."/>
            <person name="Mishler D.B."/>
            <person name="Reski R."/>
            <person name="Grigoriev I."/>
            <person name="Quatrano R.S."/>
            <person name="Boore J.L."/>
        </authorList>
    </citation>
    <scope>NUCLEOTIDE SEQUENCE [LARGE SCALE GENOMIC DNA]</scope>
    <source>
        <strain evidence="1 2">cv. Gransden 2004</strain>
    </source>
</reference>
<dbReference type="Gene3D" id="2.60.120.330">
    <property type="entry name" value="B-lactam Antibiotic, Isopenicillin N Synthase, Chain"/>
    <property type="match status" value="1"/>
</dbReference>
<dbReference type="EMBL" id="ABEU02000014">
    <property type="status" value="NOT_ANNOTATED_CDS"/>
    <property type="molecule type" value="Genomic_DNA"/>
</dbReference>
<dbReference type="KEGG" id="ppp:112291373"/>
<dbReference type="AlphaFoldDB" id="A0A7I4ASM6"/>
<dbReference type="FunCoup" id="A0A7I4ASM6">
    <property type="interactions" value="2068"/>
</dbReference>
<reference evidence="1 2" key="2">
    <citation type="journal article" date="2018" name="Plant J.">
        <title>The Physcomitrella patens chromosome-scale assembly reveals moss genome structure and evolution.</title>
        <authorList>
            <person name="Lang D."/>
            <person name="Ullrich K.K."/>
            <person name="Murat F."/>
            <person name="Fuchs J."/>
            <person name="Jenkins J."/>
            <person name="Haas F.B."/>
            <person name="Piednoel M."/>
            <person name="Gundlach H."/>
            <person name="Van Bel M."/>
            <person name="Meyberg R."/>
            <person name="Vives C."/>
            <person name="Morata J."/>
            <person name="Symeonidi A."/>
            <person name="Hiss M."/>
            <person name="Muchero W."/>
            <person name="Kamisugi Y."/>
            <person name="Saleh O."/>
            <person name="Blanc G."/>
            <person name="Decker E.L."/>
            <person name="van Gessel N."/>
            <person name="Grimwood J."/>
            <person name="Hayes R.D."/>
            <person name="Graham S.W."/>
            <person name="Gunter L.E."/>
            <person name="McDaniel S.F."/>
            <person name="Hoernstein S.N.W."/>
            <person name="Larsson A."/>
            <person name="Li F.W."/>
            <person name="Perroud P.F."/>
            <person name="Phillips J."/>
            <person name="Ranjan P."/>
            <person name="Rokshar D.S."/>
            <person name="Rothfels C.J."/>
            <person name="Schneider L."/>
            <person name="Shu S."/>
            <person name="Stevenson D.W."/>
            <person name="Thummler F."/>
            <person name="Tillich M."/>
            <person name="Villarreal Aguilar J.C."/>
            <person name="Widiez T."/>
            <person name="Wong G.K."/>
            <person name="Wymore A."/>
            <person name="Zhang Y."/>
            <person name="Zimmer A.D."/>
            <person name="Quatrano R.S."/>
            <person name="Mayer K.F.X."/>
            <person name="Goodstein D."/>
            <person name="Casacuberta J.M."/>
            <person name="Vandepoele K."/>
            <person name="Reski R."/>
            <person name="Cuming A.C."/>
            <person name="Tuskan G.A."/>
            <person name="Maumus F."/>
            <person name="Salse J."/>
            <person name="Schmutz J."/>
            <person name="Rensing S.A."/>
        </authorList>
    </citation>
    <scope>NUCLEOTIDE SEQUENCE [LARGE SCALE GENOMIC DNA]</scope>
    <source>
        <strain evidence="1 2">cv. Gransden 2004</strain>
    </source>
</reference>
<name>A0A7I4ASM6_PHYPA</name>
<dbReference type="OrthoDB" id="2012870at2759"/>
<reference evidence="1" key="3">
    <citation type="submission" date="2020-12" db="UniProtKB">
        <authorList>
            <consortium name="EnsemblPlants"/>
        </authorList>
    </citation>
    <scope>IDENTIFICATION</scope>
</reference>
<accession>A0A7I4ASM6</accession>
<dbReference type="InterPro" id="IPR027443">
    <property type="entry name" value="IPNS-like_sf"/>
</dbReference>
<dbReference type="SUPFAM" id="SSF51197">
    <property type="entry name" value="Clavaminate synthase-like"/>
    <property type="match status" value="1"/>
</dbReference>
<evidence type="ECO:0000313" key="2">
    <source>
        <dbReference type="Proteomes" id="UP000006727"/>
    </source>
</evidence>